<evidence type="ECO:0000313" key="1">
    <source>
        <dbReference type="EMBL" id="MBC5630231.1"/>
    </source>
</evidence>
<dbReference type="Proteomes" id="UP000596929">
    <property type="component" value="Unassembled WGS sequence"/>
</dbReference>
<sequence>MSNLKYLNLSIATKVMKEVESTAEELGTPIVIAIANEWGFPIAVHFMDGALPASYDIAVNKAYTSATVRLSTEVLKELSRDGGELFGIMNTNSGKIVTFPGGFPLEVNGKVVGGVGVSGGTADYDNKLAYIAKEIWEEFASQR</sequence>
<dbReference type="SUPFAM" id="SSF143744">
    <property type="entry name" value="GlcG-like"/>
    <property type="match status" value="1"/>
</dbReference>
<dbReference type="InterPro" id="IPR038084">
    <property type="entry name" value="PduO/GlcC-like_sf"/>
</dbReference>
<protein>
    <submittedName>
        <fullName evidence="1">Heme-binding protein</fullName>
    </submittedName>
</protein>
<comment type="caution">
    <text evidence="1">The sequence shown here is derived from an EMBL/GenBank/DDBJ whole genome shotgun (WGS) entry which is preliminary data.</text>
</comment>
<dbReference type="Gene3D" id="3.30.450.150">
    <property type="entry name" value="Haem-degrading domain"/>
    <property type="match status" value="1"/>
</dbReference>
<proteinExistence type="predicted"/>
<dbReference type="EMBL" id="JACOOO010000037">
    <property type="protein sequence ID" value="MBC5630231.1"/>
    <property type="molecule type" value="Genomic_DNA"/>
</dbReference>
<evidence type="ECO:0000313" key="2">
    <source>
        <dbReference type="Proteomes" id="UP000596929"/>
    </source>
</evidence>
<gene>
    <name evidence="1" type="ORF">H8S20_15325</name>
</gene>
<organism evidence="1 2">
    <name type="scientific">Clostridium hominis</name>
    <dbReference type="NCBI Taxonomy" id="2763036"/>
    <lineage>
        <taxon>Bacteria</taxon>
        <taxon>Bacillati</taxon>
        <taxon>Bacillota</taxon>
        <taxon>Clostridia</taxon>
        <taxon>Eubacteriales</taxon>
        <taxon>Clostridiaceae</taxon>
        <taxon>Clostridium</taxon>
    </lineage>
</organism>
<reference evidence="1 2" key="1">
    <citation type="submission" date="2020-08" db="EMBL/GenBank/DDBJ databases">
        <title>Genome public.</title>
        <authorList>
            <person name="Liu C."/>
            <person name="Sun Q."/>
        </authorList>
    </citation>
    <scope>NUCLEOTIDE SEQUENCE [LARGE SCALE GENOMIC DNA]</scope>
    <source>
        <strain evidence="1 2">NSJ-6</strain>
    </source>
</reference>
<dbReference type="PANTHER" id="PTHR34309">
    <property type="entry name" value="SLR1406 PROTEIN"/>
    <property type="match status" value="1"/>
</dbReference>
<accession>A0ABR7DFS3</accession>
<dbReference type="Pfam" id="PF03928">
    <property type="entry name" value="HbpS-like"/>
    <property type="match status" value="1"/>
</dbReference>
<keyword evidence="2" id="KW-1185">Reference proteome</keyword>
<dbReference type="InterPro" id="IPR005624">
    <property type="entry name" value="PduO/GlcC-like"/>
</dbReference>
<dbReference type="PANTHER" id="PTHR34309:SF1">
    <property type="entry name" value="PROTEIN GLCG"/>
    <property type="match status" value="1"/>
</dbReference>
<dbReference type="RefSeq" id="WP_032120206.1">
    <property type="nucleotide sequence ID" value="NZ_JACOOO010000037.1"/>
</dbReference>
<name>A0ABR7DFS3_9CLOT</name>
<dbReference type="InterPro" id="IPR052517">
    <property type="entry name" value="GlcG_carb_metab_protein"/>
</dbReference>